<comment type="caution">
    <text evidence="3">The sequence shown here is derived from an EMBL/GenBank/DDBJ whole genome shotgun (WGS) entry which is preliminary data.</text>
</comment>
<dbReference type="RefSeq" id="WP_241793729.1">
    <property type="nucleotide sequence ID" value="NZ_JALBUU010000079.1"/>
</dbReference>
<organism evidence="3 4">
    <name type="scientific">Teichococcus vastitatis</name>
    <dbReference type="NCBI Taxonomy" id="2307076"/>
    <lineage>
        <taxon>Bacteria</taxon>
        <taxon>Pseudomonadati</taxon>
        <taxon>Pseudomonadota</taxon>
        <taxon>Alphaproteobacteria</taxon>
        <taxon>Acetobacterales</taxon>
        <taxon>Roseomonadaceae</taxon>
        <taxon>Roseomonas</taxon>
    </lineage>
</organism>
<accession>A0ABS9W9N1</accession>
<evidence type="ECO:0000259" key="2">
    <source>
        <dbReference type="Pfam" id="PF02719"/>
    </source>
</evidence>
<dbReference type="InterPro" id="IPR003869">
    <property type="entry name" value="Polysac_CapD-like"/>
</dbReference>
<evidence type="ECO:0000313" key="3">
    <source>
        <dbReference type="EMBL" id="MCI0756012.1"/>
    </source>
</evidence>
<dbReference type="SUPFAM" id="SSF51735">
    <property type="entry name" value="NAD(P)-binding Rossmann-fold domains"/>
    <property type="match status" value="1"/>
</dbReference>
<evidence type="ECO:0000256" key="1">
    <source>
        <dbReference type="ARBA" id="ARBA00007430"/>
    </source>
</evidence>
<proteinExistence type="inferred from homology"/>
<dbReference type="InterPro" id="IPR051203">
    <property type="entry name" value="Polysaccharide_Synthase-Rel"/>
</dbReference>
<dbReference type="Gene3D" id="3.40.50.720">
    <property type="entry name" value="NAD(P)-binding Rossmann-like Domain"/>
    <property type="match status" value="1"/>
</dbReference>
<dbReference type="InterPro" id="IPR036291">
    <property type="entry name" value="NAD(P)-bd_dom_sf"/>
</dbReference>
<reference evidence="3 4" key="1">
    <citation type="submission" date="2022-03" db="EMBL/GenBank/DDBJ databases">
        <title>Complete genome analysis of Roseomonas KG 17.1 : a prolific producer of plant growth promoters.</title>
        <authorList>
            <person name="Saadouli I."/>
            <person name="Najjari A."/>
            <person name="Mosbah A."/>
            <person name="Ouzari H.I."/>
        </authorList>
    </citation>
    <scope>NUCLEOTIDE SEQUENCE [LARGE SCALE GENOMIC DNA]</scope>
    <source>
        <strain evidence="3 4">KG17-1</strain>
    </source>
</reference>
<evidence type="ECO:0000313" key="4">
    <source>
        <dbReference type="Proteomes" id="UP001201985"/>
    </source>
</evidence>
<sequence>MSLPASADLIRNLVELSHPAPGQNNDADLRRVIRELIQAMQAEGQLAESPMELALTRTVELHQAAADQRLRGKRVLVTGGSGCVGTRLRALLTGFAPAALVNLDLVPHEAGEGSWHGADIRDAAALDAAFAAARPEVVFHLASIREPGKAELVVHEAVDTNVFGTANIIEACRRHGVEHAVYSSTGKCYAYLTDHVYTASKKLAEAQWMAAAREGRGPTAFAMTRFTHVLENGIIARDIAEGIEAGMVGLHGPDRHFNIQNLRQATHLLINALALSGTEAPDSFWSAVDLGWPVNTLELALFQIARSGRDVGVRFLGVPKGYDESFFRGQFDWSGDYDYHPLVNALEAPGVFSDGTGTMIGARVLECPPEVLRQELRQLRARLDGQQSDGAVKQALLHAVSQVTAGIFSRVEAGKLLDILWWGAAPEWAGPASSAARYHQVMSMLAELILPRLEQPGATVDTAARGKFEDIAATFSVVPGLEAAAERFSALAKSRRAA</sequence>
<dbReference type="PANTHER" id="PTHR43318:SF1">
    <property type="entry name" value="POLYSACCHARIDE BIOSYNTHESIS PROTEIN EPSC-RELATED"/>
    <property type="match status" value="1"/>
</dbReference>
<dbReference type="EMBL" id="JALBUU010000079">
    <property type="protein sequence ID" value="MCI0756012.1"/>
    <property type="molecule type" value="Genomic_DNA"/>
</dbReference>
<name>A0ABS9W9N1_9PROT</name>
<feature type="domain" description="Polysaccharide biosynthesis protein CapD-like" evidence="2">
    <location>
        <begin position="118"/>
        <end position="276"/>
    </location>
</feature>
<dbReference type="Proteomes" id="UP001201985">
    <property type="component" value="Unassembled WGS sequence"/>
</dbReference>
<dbReference type="PANTHER" id="PTHR43318">
    <property type="entry name" value="UDP-N-ACETYLGLUCOSAMINE 4,6-DEHYDRATASE"/>
    <property type="match status" value="1"/>
</dbReference>
<keyword evidence="4" id="KW-1185">Reference proteome</keyword>
<gene>
    <name evidence="3" type="ORF">MON41_20300</name>
</gene>
<comment type="similarity">
    <text evidence="1">Belongs to the polysaccharide synthase family.</text>
</comment>
<dbReference type="Pfam" id="PF02719">
    <property type="entry name" value="Polysacc_synt_2"/>
    <property type="match status" value="1"/>
</dbReference>
<protein>
    <submittedName>
        <fullName evidence="3">Polysaccharide biosynthesis protein</fullName>
    </submittedName>
</protein>